<accession>A0A3E2DE22</accession>
<dbReference type="AlphaFoldDB" id="A0A3E2DE22"/>
<dbReference type="CDD" id="cd07377">
    <property type="entry name" value="WHTH_GntR"/>
    <property type="match status" value="1"/>
</dbReference>
<reference evidence="5 6" key="1">
    <citation type="submission" date="2017-07" db="EMBL/GenBank/DDBJ databases">
        <authorList>
            <person name="Sun Z.S."/>
            <person name="Albrecht U."/>
            <person name="Echele G."/>
            <person name="Lee C.C."/>
        </authorList>
    </citation>
    <scope>NUCLEOTIDE SEQUENCE [LARGE SCALE GENOMIC DNA]</scope>
    <source>
        <strain evidence="5 6">P16-029</strain>
    </source>
</reference>
<dbReference type="Pfam" id="PF00392">
    <property type="entry name" value="GntR"/>
    <property type="match status" value="1"/>
</dbReference>
<dbReference type="InterPro" id="IPR036388">
    <property type="entry name" value="WH-like_DNA-bd_sf"/>
</dbReference>
<dbReference type="PRINTS" id="PR00035">
    <property type="entry name" value="HTHGNTR"/>
</dbReference>
<dbReference type="Gene3D" id="1.10.10.10">
    <property type="entry name" value="Winged helix-like DNA-binding domain superfamily/Winged helix DNA-binding domain"/>
    <property type="match status" value="1"/>
</dbReference>
<dbReference type="InterPro" id="IPR050679">
    <property type="entry name" value="Bact_HTH_transcr_reg"/>
</dbReference>
<evidence type="ECO:0000313" key="5">
    <source>
        <dbReference type="EMBL" id="RFT43598.1"/>
    </source>
</evidence>
<dbReference type="Gene3D" id="3.40.1410.10">
    <property type="entry name" value="Chorismate lyase-like"/>
    <property type="match status" value="1"/>
</dbReference>
<dbReference type="InterPro" id="IPR036390">
    <property type="entry name" value="WH_DNA-bd_sf"/>
</dbReference>
<keyword evidence="1" id="KW-0805">Transcription regulation</keyword>
<proteinExistence type="predicted"/>
<dbReference type="SMART" id="SM00866">
    <property type="entry name" value="UTRA"/>
    <property type="match status" value="1"/>
</dbReference>
<feature type="domain" description="HTH gntR-type" evidence="4">
    <location>
        <begin position="4"/>
        <end position="71"/>
    </location>
</feature>
<dbReference type="PROSITE" id="PS50949">
    <property type="entry name" value="HTH_GNTR"/>
    <property type="match status" value="1"/>
</dbReference>
<dbReference type="InterPro" id="IPR000524">
    <property type="entry name" value="Tscrpt_reg_HTH_GntR"/>
</dbReference>
<dbReference type="Pfam" id="PF07702">
    <property type="entry name" value="UTRA"/>
    <property type="match status" value="1"/>
</dbReference>
<evidence type="ECO:0000256" key="2">
    <source>
        <dbReference type="ARBA" id="ARBA00023125"/>
    </source>
</evidence>
<comment type="caution">
    <text evidence="5">The sequence shown here is derived from an EMBL/GenBank/DDBJ whole genome shotgun (WGS) entry which is preliminary data.</text>
</comment>
<sequence length="247" mass="27484">MTAGTIKHVAVHDLLAQQIERMSPGDRLPTEAQLCKQLNVSRITVRRAMADLEQEGLIVREQGRGTFASRPALPQVFRETLSEHVTGFHRQQTELGHSVTSTVVSNEVVFDIRKAELLRLAPSQPLVRLERLRYVNQQLHQHVVTWLDAVTFGDVAQHDFTDASLFDYLRSAHDILLTRNDLTIRIVQASDETANLLNVPNGTCLLGMDSTVFAGDRLVAYGITTHAPGFGEIEISLQANPSVSERD</sequence>
<dbReference type="GO" id="GO:0045892">
    <property type="term" value="P:negative regulation of DNA-templated transcription"/>
    <property type="evidence" value="ECO:0007669"/>
    <property type="project" value="TreeGrafter"/>
</dbReference>
<dbReference type="RefSeq" id="WP_065673871.1">
    <property type="nucleotide sequence ID" value="NZ_JASORL010000011.1"/>
</dbReference>
<evidence type="ECO:0000313" key="6">
    <source>
        <dbReference type="Proteomes" id="UP000259211"/>
    </source>
</evidence>
<dbReference type="InterPro" id="IPR028978">
    <property type="entry name" value="Chorismate_lyase_/UTRA_dom_sf"/>
</dbReference>
<name>A0A3E2DE22_9ACTN</name>
<dbReference type="GO" id="GO:0003700">
    <property type="term" value="F:DNA-binding transcription factor activity"/>
    <property type="evidence" value="ECO:0007669"/>
    <property type="project" value="InterPro"/>
</dbReference>
<organism evidence="5 6">
    <name type="scientific">Cutibacterium avidum</name>
    <dbReference type="NCBI Taxonomy" id="33010"/>
    <lineage>
        <taxon>Bacteria</taxon>
        <taxon>Bacillati</taxon>
        <taxon>Actinomycetota</taxon>
        <taxon>Actinomycetes</taxon>
        <taxon>Propionibacteriales</taxon>
        <taxon>Propionibacteriaceae</taxon>
        <taxon>Cutibacterium</taxon>
    </lineage>
</organism>
<dbReference type="InterPro" id="IPR011663">
    <property type="entry name" value="UTRA"/>
</dbReference>
<dbReference type="SUPFAM" id="SSF46785">
    <property type="entry name" value="Winged helix' DNA-binding domain"/>
    <property type="match status" value="1"/>
</dbReference>
<dbReference type="EMBL" id="NOWI01000007">
    <property type="protein sequence ID" value="RFT43598.1"/>
    <property type="molecule type" value="Genomic_DNA"/>
</dbReference>
<evidence type="ECO:0000256" key="1">
    <source>
        <dbReference type="ARBA" id="ARBA00023015"/>
    </source>
</evidence>
<evidence type="ECO:0000259" key="4">
    <source>
        <dbReference type="PROSITE" id="PS50949"/>
    </source>
</evidence>
<gene>
    <name evidence="5" type="ORF">CHT91_08335</name>
</gene>
<evidence type="ECO:0000256" key="3">
    <source>
        <dbReference type="ARBA" id="ARBA00023163"/>
    </source>
</evidence>
<dbReference type="PANTHER" id="PTHR44846:SF1">
    <property type="entry name" value="MANNOSYL-D-GLYCERATE TRANSPORT_METABOLISM SYSTEM REPRESSOR MNGR-RELATED"/>
    <property type="match status" value="1"/>
</dbReference>
<keyword evidence="2" id="KW-0238">DNA-binding</keyword>
<dbReference type="SUPFAM" id="SSF64288">
    <property type="entry name" value="Chorismate lyase-like"/>
    <property type="match status" value="1"/>
</dbReference>
<keyword evidence="3" id="KW-0804">Transcription</keyword>
<protein>
    <submittedName>
        <fullName evidence="5">GntR family transcriptional regulator</fullName>
    </submittedName>
</protein>
<dbReference type="GO" id="GO:0003677">
    <property type="term" value="F:DNA binding"/>
    <property type="evidence" value="ECO:0007669"/>
    <property type="project" value="UniProtKB-KW"/>
</dbReference>
<dbReference type="Proteomes" id="UP000259211">
    <property type="component" value="Unassembled WGS sequence"/>
</dbReference>
<dbReference type="SMART" id="SM00345">
    <property type="entry name" value="HTH_GNTR"/>
    <property type="match status" value="1"/>
</dbReference>
<dbReference type="PANTHER" id="PTHR44846">
    <property type="entry name" value="MANNOSYL-D-GLYCERATE TRANSPORT/METABOLISM SYSTEM REPRESSOR MNGR-RELATED"/>
    <property type="match status" value="1"/>
</dbReference>